<dbReference type="AlphaFoldDB" id="A0A395SY64"/>
<name>A0A395SY64_9HYPO</name>
<dbReference type="EMBL" id="PXOG01000102">
    <property type="protein sequence ID" value="RGP77012.1"/>
    <property type="molecule type" value="Genomic_DNA"/>
</dbReference>
<feature type="compositionally biased region" description="Basic and acidic residues" evidence="1">
    <location>
        <begin position="91"/>
        <end position="102"/>
    </location>
</feature>
<gene>
    <name evidence="2" type="ORF">FLONG3_4841</name>
</gene>
<evidence type="ECO:0000313" key="2">
    <source>
        <dbReference type="EMBL" id="RGP77012.1"/>
    </source>
</evidence>
<feature type="compositionally biased region" description="Polar residues" evidence="1">
    <location>
        <begin position="1"/>
        <end position="11"/>
    </location>
</feature>
<comment type="caution">
    <text evidence="2">The sequence shown here is derived from an EMBL/GenBank/DDBJ whole genome shotgun (WGS) entry which is preliminary data.</text>
</comment>
<keyword evidence="3" id="KW-1185">Reference proteome</keyword>
<organism evidence="2 3">
    <name type="scientific">Fusarium longipes</name>
    <dbReference type="NCBI Taxonomy" id="694270"/>
    <lineage>
        <taxon>Eukaryota</taxon>
        <taxon>Fungi</taxon>
        <taxon>Dikarya</taxon>
        <taxon>Ascomycota</taxon>
        <taxon>Pezizomycotina</taxon>
        <taxon>Sordariomycetes</taxon>
        <taxon>Hypocreomycetidae</taxon>
        <taxon>Hypocreales</taxon>
        <taxon>Nectriaceae</taxon>
        <taxon>Fusarium</taxon>
    </lineage>
</organism>
<accession>A0A395SY64</accession>
<evidence type="ECO:0000256" key="1">
    <source>
        <dbReference type="SAM" id="MobiDB-lite"/>
    </source>
</evidence>
<dbReference type="Proteomes" id="UP000266234">
    <property type="component" value="Unassembled WGS sequence"/>
</dbReference>
<feature type="region of interest" description="Disordered" evidence="1">
    <location>
        <begin position="1"/>
        <end position="102"/>
    </location>
</feature>
<evidence type="ECO:0000313" key="3">
    <source>
        <dbReference type="Proteomes" id="UP000266234"/>
    </source>
</evidence>
<proteinExistence type="predicted"/>
<reference evidence="2 3" key="1">
    <citation type="journal article" date="2018" name="PLoS Pathog.">
        <title>Evolution of structural diversity of trichothecenes, a family of toxins produced by plant pathogenic and entomopathogenic fungi.</title>
        <authorList>
            <person name="Proctor R.H."/>
            <person name="McCormick S.P."/>
            <person name="Kim H.S."/>
            <person name="Cardoza R.E."/>
            <person name="Stanley A.M."/>
            <person name="Lindo L."/>
            <person name="Kelly A."/>
            <person name="Brown D.W."/>
            <person name="Lee T."/>
            <person name="Vaughan M.M."/>
            <person name="Alexander N.J."/>
            <person name="Busman M."/>
            <person name="Gutierrez S."/>
        </authorList>
    </citation>
    <scope>NUCLEOTIDE SEQUENCE [LARGE SCALE GENOMIC DNA]</scope>
    <source>
        <strain evidence="2 3">NRRL 20695</strain>
    </source>
</reference>
<sequence length="102" mass="10884">MSTTGIYQNKRGQGLSHATGPSKVPEGIARHVPQGLEEALPDSIHPTGTNPGQSTNKSHANDGQNASKVPQKLQEKLPETVERAVPNAVHDTGDKNGIHRKH</sequence>
<feature type="compositionally biased region" description="Polar residues" evidence="1">
    <location>
        <begin position="46"/>
        <end position="68"/>
    </location>
</feature>
<protein>
    <submittedName>
        <fullName evidence="2">Uncharacterized protein</fullName>
    </submittedName>
</protein>
<dbReference type="OrthoDB" id="2559882at2759"/>
<feature type="compositionally biased region" description="Basic and acidic residues" evidence="1">
    <location>
        <begin position="73"/>
        <end position="82"/>
    </location>
</feature>